<comment type="caution">
    <text evidence="2">The sequence shown here is derived from an EMBL/GenBank/DDBJ whole genome shotgun (WGS) entry which is preliminary data.</text>
</comment>
<name>A0AAD7SQ45_9TELE</name>
<dbReference type="Proteomes" id="UP001221898">
    <property type="component" value="Unassembled WGS sequence"/>
</dbReference>
<accession>A0AAD7SQ45</accession>
<feature type="region of interest" description="Disordered" evidence="1">
    <location>
        <begin position="114"/>
        <end position="151"/>
    </location>
</feature>
<keyword evidence="3" id="KW-1185">Reference proteome</keyword>
<dbReference type="EMBL" id="JAINUG010000043">
    <property type="protein sequence ID" value="KAJ8406568.1"/>
    <property type="molecule type" value="Genomic_DNA"/>
</dbReference>
<protein>
    <submittedName>
        <fullName evidence="2">Uncharacterized protein</fullName>
    </submittedName>
</protein>
<evidence type="ECO:0000313" key="3">
    <source>
        <dbReference type="Proteomes" id="UP001221898"/>
    </source>
</evidence>
<feature type="compositionally biased region" description="Basic and acidic residues" evidence="1">
    <location>
        <begin position="122"/>
        <end position="143"/>
    </location>
</feature>
<evidence type="ECO:0000256" key="1">
    <source>
        <dbReference type="SAM" id="MobiDB-lite"/>
    </source>
</evidence>
<evidence type="ECO:0000313" key="2">
    <source>
        <dbReference type="EMBL" id="KAJ8406568.1"/>
    </source>
</evidence>
<organism evidence="2 3">
    <name type="scientific">Aldrovandia affinis</name>
    <dbReference type="NCBI Taxonomy" id="143900"/>
    <lineage>
        <taxon>Eukaryota</taxon>
        <taxon>Metazoa</taxon>
        <taxon>Chordata</taxon>
        <taxon>Craniata</taxon>
        <taxon>Vertebrata</taxon>
        <taxon>Euteleostomi</taxon>
        <taxon>Actinopterygii</taxon>
        <taxon>Neopterygii</taxon>
        <taxon>Teleostei</taxon>
        <taxon>Notacanthiformes</taxon>
        <taxon>Halosauridae</taxon>
        <taxon>Aldrovandia</taxon>
    </lineage>
</organism>
<reference evidence="2" key="1">
    <citation type="journal article" date="2023" name="Science">
        <title>Genome structures resolve the early diversification of teleost fishes.</title>
        <authorList>
            <person name="Parey E."/>
            <person name="Louis A."/>
            <person name="Montfort J."/>
            <person name="Bouchez O."/>
            <person name="Roques C."/>
            <person name="Iampietro C."/>
            <person name="Lluch J."/>
            <person name="Castinel A."/>
            <person name="Donnadieu C."/>
            <person name="Desvignes T."/>
            <person name="Floi Bucao C."/>
            <person name="Jouanno E."/>
            <person name="Wen M."/>
            <person name="Mejri S."/>
            <person name="Dirks R."/>
            <person name="Jansen H."/>
            <person name="Henkel C."/>
            <person name="Chen W.J."/>
            <person name="Zahm M."/>
            <person name="Cabau C."/>
            <person name="Klopp C."/>
            <person name="Thompson A.W."/>
            <person name="Robinson-Rechavi M."/>
            <person name="Braasch I."/>
            <person name="Lecointre G."/>
            <person name="Bobe J."/>
            <person name="Postlethwait J.H."/>
            <person name="Berthelot C."/>
            <person name="Roest Crollius H."/>
            <person name="Guiguen Y."/>
        </authorList>
    </citation>
    <scope>NUCLEOTIDE SEQUENCE</scope>
    <source>
        <strain evidence="2">NC1722</strain>
    </source>
</reference>
<proteinExistence type="predicted"/>
<gene>
    <name evidence="2" type="ORF">AAFF_G00301420</name>
</gene>
<dbReference type="AlphaFoldDB" id="A0AAD7SQ45"/>
<sequence length="151" mass="17067">MFMVLKEELVAITNICKKEEERLVAMAVKCELREEKIAAMAVRKLEAMAAKAKRKEELEAVLEFCGENKQKLRPWSSCAKRRRPLCSSKYRRHSWGRRITSLTRLPCRRIGVGVAASPGGAEPRRRAEEAEEREGGIDHDHASIRGSGCSM</sequence>